<feature type="chain" id="PRO_5014883358" evidence="1">
    <location>
        <begin position="22"/>
        <end position="308"/>
    </location>
</feature>
<evidence type="ECO:0000313" key="3">
    <source>
        <dbReference type="Proteomes" id="UP000228535"/>
    </source>
</evidence>
<evidence type="ECO:0000313" key="2">
    <source>
        <dbReference type="EMBL" id="PJJ48088.1"/>
    </source>
</evidence>
<dbReference type="Proteomes" id="UP000228535">
    <property type="component" value="Unassembled WGS sequence"/>
</dbReference>
<dbReference type="Gene3D" id="2.60.120.890">
    <property type="entry name" value="BT2081, beta-jelly-roll domain"/>
    <property type="match status" value="1"/>
</dbReference>
<organism evidence="2 3">
    <name type="scientific">Hymenobacter chitinivorans DSM 11115</name>
    <dbReference type="NCBI Taxonomy" id="1121954"/>
    <lineage>
        <taxon>Bacteria</taxon>
        <taxon>Pseudomonadati</taxon>
        <taxon>Bacteroidota</taxon>
        <taxon>Cytophagia</taxon>
        <taxon>Cytophagales</taxon>
        <taxon>Hymenobacteraceae</taxon>
        <taxon>Hymenobacter</taxon>
    </lineage>
</organism>
<dbReference type="InterPro" id="IPR026444">
    <property type="entry name" value="Secre_tail"/>
</dbReference>
<protein>
    <submittedName>
        <fullName evidence="2">Putative secreted protein (Por secretion system target)</fullName>
    </submittedName>
</protein>
<keyword evidence="1" id="KW-0732">Signal</keyword>
<keyword evidence="3" id="KW-1185">Reference proteome</keyword>
<reference evidence="2 3" key="1">
    <citation type="submission" date="2017-11" db="EMBL/GenBank/DDBJ databases">
        <title>Genomic Encyclopedia of Archaeal and Bacterial Type Strains, Phase II (KMG-II): From Individual Species to Whole Genera.</title>
        <authorList>
            <person name="Goeker M."/>
        </authorList>
    </citation>
    <scope>NUCLEOTIDE SEQUENCE [LARGE SCALE GENOMIC DNA]</scope>
    <source>
        <strain evidence="2 3">DSM 11115</strain>
    </source>
</reference>
<evidence type="ECO:0000256" key="1">
    <source>
        <dbReference type="SAM" id="SignalP"/>
    </source>
</evidence>
<dbReference type="EMBL" id="PGFA01000005">
    <property type="protein sequence ID" value="PJJ48088.1"/>
    <property type="molecule type" value="Genomic_DNA"/>
</dbReference>
<accession>A0A2M9AQX3</accession>
<dbReference type="OrthoDB" id="640949at2"/>
<sequence>MKKTFLRLFLLALTSAGTLTAASAQTLPNGNLETWVTRGTALAPTGWATFDDVLISLGFPIPTGTTSRSTDKHGGQYAALLENKANPLLGVTFPGVLIIGSSADLNADFPGGVPFTARPANMQFYYKLTGAAAATEMAAAQVVLTRWNGSESVIIAAGGTDLAPAANYTLQTIPLDYESSAAPDSIRILFASSTQDAPTVGSALLIDDVVMTGTALATVNAARNAAITVSPNPSNTGLFTLSTSRDASWTRSAYTVTDIAGRVVLRGAAAPVNASGQRTVDLRGQRAGLYTLRLDTPEGPVVHKLLLQ</sequence>
<dbReference type="NCBIfam" id="TIGR04183">
    <property type="entry name" value="Por_Secre_tail"/>
    <property type="match status" value="1"/>
</dbReference>
<gene>
    <name evidence="2" type="ORF">CLV45_4781</name>
</gene>
<name>A0A2M9AQX3_9BACT</name>
<feature type="signal peptide" evidence="1">
    <location>
        <begin position="1"/>
        <end position="21"/>
    </location>
</feature>
<comment type="caution">
    <text evidence="2">The sequence shown here is derived from an EMBL/GenBank/DDBJ whole genome shotgun (WGS) entry which is preliminary data.</text>
</comment>
<dbReference type="RefSeq" id="WP_100338995.1">
    <property type="nucleotide sequence ID" value="NZ_PGFA01000005.1"/>
</dbReference>
<dbReference type="AlphaFoldDB" id="A0A2M9AQX3"/>
<proteinExistence type="predicted"/>
<dbReference type="InterPro" id="IPR038653">
    <property type="entry name" value="Put_CMD_sf"/>
</dbReference>